<dbReference type="PANTHER" id="PTHR30055">
    <property type="entry name" value="HTH-TYPE TRANSCRIPTIONAL REGULATOR RUTR"/>
    <property type="match status" value="1"/>
</dbReference>
<protein>
    <submittedName>
        <fullName evidence="4">TetR/AcrR family transcriptional regulator</fullName>
    </submittedName>
</protein>
<evidence type="ECO:0000259" key="3">
    <source>
        <dbReference type="PROSITE" id="PS50977"/>
    </source>
</evidence>
<dbReference type="PROSITE" id="PS50977">
    <property type="entry name" value="HTH_TETR_2"/>
    <property type="match status" value="1"/>
</dbReference>
<dbReference type="EMBL" id="QQXL01000003">
    <property type="protein sequence ID" value="RKW70841.1"/>
    <property type="molecule type" value="Genomic_DNA"/>
</dbReference>
<organism evidence="4 5">
    <name type="scientific">Galactobacter caseinivorans</name>
    <dbReference type="NCBI Taxonomy" id="2676123"/>
    <lineage>
        <taxon>Bacteria</taxon>
        <taxon>Bacillati</taxon>
        <taxon>Actinomycetota</taxon>
        <taxon>Actinomycetes</taxon>
        <taxon>Micrococcales</taxon>
        <taxon>Micrococcaceae</taxon>
        <taxon>Galactobacter</taxon>
    </lineage>
</organism>
<name>A0A496PK42_9MICC</name>
<dbReference type="Pfam" id="PF00440">
    <property type="entry name" value="TetR_N"/>
    <property type="match status" value="1"/>
</dbReference>
<evidence type="ECO:0000313" key="4">
    <source>
        <dbReference type="EMBL" id="RKW70841.1"/>
    </source>
</evidence>
<feature type="DNA-binding region" description="H-T-H motif" evidence="2">
    <location>
        <begin position="38"/>
        <end position="57"/>
    </location>
</feature>
<dbReference type="AlphaFoldDB" id="A0A496PK42"/>
<dbReference type="GO" id="GO:0003700">
    <property type="term" value="F:DNA-binding transcription factor activity"/>
    <property type="evidence" value="ECO:0007669"/>
    <property type="project" value="TreeGrafter"/>
</dbReference>
<evidence type="ECO:0000313" key="5">
    <source>
        <dbReference type="Proteomes" id="UP000273119"/>
    </source>
</evidence>
<dbReference type="InterPro" id="IPR009057">
    <property type="entry name" value="Homeodomain-like_sf"/>
</dbReference>
<evidence type="ECO:0000256" key="1">
    <source>
        <dbReference type="ARBA" id="ARBA00023125"/>
    </source>
</evidence>
<sequence length="195" mass="21607">MAQDLNSPDFDRPLTPRAQEVVAAASQEFALHGFAGATTDAIARRADVSQPYVVRLFGSKERLFLRCARTAHEQVCSVFRDAIATTEQRPVPPIVLGTAYQSMLTKDSVVLQLMVQQHAMGQHPTIGPIVRQWFVDMYSILRHEAAFTEDMARTFVARGMLINTLLSLGLTADDQDSAELLRYLAPEGQRPPTGH</sequence>
<dbReference type="Gene3D" id="1.10.357.10">
    <property type="entry name" value="Tetracycline Repressor, domain 2"/>
    <property type="match status" value="1"/>
</dbReference>
<dbReference type="InterPro" id="IPR050109">
    <property type="entry name" value="HTH-type_TetR-like_transc_reg"/>
</dbReference>
<comment type="caution">
    <text evidence="4">The sequence shown here is derived from an EMBL/GenBank/DDBJ whole genome shotgun (WGS) entry which is preliminary data.</text>
</comment>
<reference evidence="4 5" key="1">
    <citation type="submission" date="2018-07" db="EMBL/GenBank/DDBJ databases">
        <title>Arthrobacter sp. nov., isolated from raw cow's milk with high bacterial count.</title>
        <authorList>
            <person name="Hahne J."/>
            <person name="Isele D."/>
            <person name="Lipski A."/>
        </authorList>
    </citation>
    <scope>NUCLEOTIDE SEQUENCE [LARGE SCALE GENOMIC DNA]</scope>
    <source>
        <strain evidence="4 5">JZ R-183</strain>
    </source>
</reference>
<dbReference type="RefSeq" id="WP_121484867.1">
    <property type="nucleotide sequence ID" value="NZ_QQXL01000003.1"/>
</dbReference>
<dbReference type="SUPFAM" id="SSF46689">
    <property type="entry name" value="Homeodomain-like"/>
    <property type="match status" value="1"/>
</dbReference>
<dbReference type="PANTHER" id="PTHR30055:SF146">
    <property type="entry name" value="HTH-TYPE TRANSCRIPTIONAL DUAL REGULATOR CECR"/>
    <property type="match status" value="1"/>
</dbReference>
<dbReference type="GO" id="GO:0000976">
    <property type="term" value="F:transcription cis-regulatory region binding"/>
    <property type="evidence" value="ECO:0007669"/>
    <property type="project" value="TreeGrafter"/>
</dbReference>
<dbReference type="InterPro" id="IPR001647">
    <property type="entry name" value="HTH_TetR"/>
</dbReference>
<proteinExistence type="predicted"/>
<keyword evidence="1 2" id="KW-0238">DNA-binding</keyword>
<gene>
    <name evidence="4" type="ORF">DWQ67_07050</name>
</gene>
<keyword evidence="5" id="KW-1185">Reference proteome</keyword>
<accession>A0A496PK42</accession>
<evidence type="ECO:0000256" key="2">
    <source>
        <dbReference type="PROSITE-ProRule" id="PRU00335"/>
    </source>
</evidence>
<feature type="domain" description="HTH tetR-type" evidence="3">
    <location>
        <begin position="15"/>
        <end position="75"/>
    </location>
</feature>
<dbReference type="Proteomes" id="UP000273119">
    <property type="component" value="Unassembled WGS sequence"/>
</dbReference>